<dbReference type="OrthoDB" id="1607513at2759"/>
<dbReference type="Proteomes" id="UP000691718">
    <property type="component" value="Unassembled WGS sequence"/>
</dbReference>
<gene>
    <name evidence="1" type="ORF">PAPOLLO_LOCUS20368</name>
</gene>
<keyword evidence="2" id="KW-1185">Reference proteome</keyword>
<sequence length="77" mass="8603">MVATMIGNSVVTHYPTTSNEPPQPGCSKEISIWDDFDREVKNLQPRSSPMAKAITEIGAYLEHALLPRNSEDTSLEW</sequence>
<accession>A0A8S3XPD9</accession>
<reference evidence="1" key="1">
    <citation type="submission" date="2021-04" db="EMBL/GenBank/DDBJ databases">
        <authorList>
            <person name="Tunstrom K."/>
        </authorList>
    </citation>
    <scope>NUCLEOTIDE SEQUENCE</scope>
</reference>
<dbReference type="EMBL" id="CAJQZP010001271">
    <property type="protein sequence ID" value="CAG5034656.1"/>
    <property type="molecule type" value="Genomic_DNA"/>
</dbReference>
<evidence type="ECO:0000313" key="1">
    <source>
        <dbReference type="EMBL" id="CAG5034656.1"/>
    </source>
</evidence>
<name>A0A8S3XPD9_PARAO</name>
<dbReference type="AlphaFoldDB" id="A0A8S3XPD9"/>
<comment type="caution">
    <text evidence="1">The sequence shown here is derived from an EMBL/GenBank/DDBJ whole genome shotgun (WGS) entry which is preliminary data.</text>
</comment>
<proteinExistence type="predicted"/>
<protein>
    <submittedName>
        <fullName evidence="1">(apollo) hypothetical protein</fullName>
    </submittedName>
</protein>
<organism evidence="1 2">
    <name type="scientific">Parnassius apollo</name>
    <name type="common">Apollo butterfly</name>
    <name type="synonym">Papilio apollo</name>
    <dbReference type="NCBI Taxonomy" id="110799"/>
    <lineage>
        <taxon>Eukaryota</taxon>
        <taxon>Metazoa</taxon>
        <taxon>Ecdysozoa</taxon>
        <taxon>Arthropoda</taxon>
        <taxon>Hexapoda</taxon>
        <taxon>Insecta</taxon>
        <taxon>Pterygota</taxon>
        <taxon>Neoptera</taxon>
        <taxon>Endopterygota</taxon>
        <taxon>Lepidoptera</taxon>
        <taxon>Glossata</taxon>
        <taxon>Ditrysia</taxon>
        <taxon>Papilionoidea</taxon>
        <taxon>Papilionidae</taxon>
        <taxon>Parnassiinae</taxon>
        <taxon>Parnassini</taxon>
        <taxon>Parnassius</taxon>
        <taxon>Parnassius</taxon>
    </lineage>
</organism>
<evidence type="ECO:0000313" key="2">
    <source>
        <dbReference type="Proteomes" id="UP000691718"/>
    </source>
</evidence>